<gene>
    <name evidence="1" type="ORF">Fot_44854</name>
</gene>
<evidence type="ECO:0000313" key="2">
    <source>
        <dbReference type="Proteomes" id="UP001604277"/>
    </source>
</evidence>
<dbReference type="AlphaFoldDB" id="A0ABD1R4P3"/>
<evidence type="ECO:0000313" key="1">
    <source>
        <dbReference type="EMBL" id="KAL2483410.1"/>
    </source>
</evidence>
<dbReference type="EMBL" id="JBFOLJ010000013">
    <property type="protein sequence ID" value="KAL2483410.1"/>
    <property type="molecule type" value="Genomic_DNA"/>
</dbReference>
<protein>
    <submittedName>
        <fullName evidence="1">Trafficking protein particle complex II-specific subunit protein</fullName>
    </submittedName>
</protein>
<accession>A0ABD1R4P3</accession>
<dbReference type="Proteomes" id="UP001604277">
    <property type="component" value="Unassembled WGS sequence"/>
</dbReference>
<sequence length="117" mass="13239">MEIPVHFGGNYPKLVQVESGDVEEGDGLENQTNRFKKIDPYKGSWGLHFLELELSNPTDIVFETSVSVDVENSNSNKRPSNFKCGEFSYPKTRIDRDYTARVLIPLDYNLIAKVVVA</sequence>
<proteinExistence type="predicted"/>
<reference evidence="2" key="1">
    <citation type="submission" date="2024-07" db="EMBL/GenBank/DDBJ databases">
        <title>Two chromosome-level genome assemblies of Korean endemic species Abeliophyllum distichum and Forsythia ovata (Oleaceae).</title>
        <authorList>
            <person name="Jang H."/>
        </authorList>
    </citation>
    <scope>NUCLEOTIDE SEQUENCE [LARGE SCALE GENOMIC DNA]</scope>
</reference>
<keyword evidence="2" id="KW-1185">Reference proteome</keyword>
<comment type="caution">
    <text evidence="1">The sequence shown here is derived from an EMBL/GenBank/DDBJ whole genome shotgun (WGS) entry which is preliminary data.</text>
</comment>
<organism evidence="1 2">
    <name type="scientific">Forsythia ovata</name>
    <dbReference type="NCBI Taxonomy" id="205694"/>
    <lineage>
        <taxon>Eukaryota</taxon>
        <taxon>Viridiplantae</taxon>
        <taxon>Streptophyta</taxon>
        <taxon>Embryophyta</taxon>
        <taxon>Tracheophyta</taxon>
        <taxon>Spermatophyta</taxon>
        <taxon>Magnoliopsida</taxon>
        <taxon>eudicotyledons</taxon>
        <taxon>Gunneridae</taxon>
        <taxon>Pentapetalae</taxon>
        <taxon>asterids</taxon>
        <taxon>lamiids</taxon>
        <taxon>Lamiales</taxon>
        <taxon>Oleaceae</taxon>
        <taxon>Forsythieae</taxon>
        <taxon>Forsythia</taxon>
    </lineage>
</organism>
<name>A0ABD1R4P3_9LAMI</name>